<feature type="region of interest" description="Disordered" evidence="7">
    <location>
        <begin position="143"/>
        <end position="165"/>
    </location>
</feature>
<dbReference type="CDD" id="cd00112">
    <property type="entry name" value="LDLa"/>
    <property type="match status" value="1"/>
</dbReference>
<dbReference type="SMART" id="SM00063">
    <property type="entry name" value="FRI"/>
    <property type="match status" value="1"/>
</dbReference>
<dbReference type="Gene3D" id="1.10.2000.10">
    <property type="entry name" value="Frizzled cysteine-rich domain"/>
    <property type="match status" value="3"/>
</dbReference>
<feature type="domain" description="FZ" evidence="8">
    <location>
        <begin position="246"/>
        <end position="355"/>
    </location>
</feature>
<keyword evidence="3" id="KW-0812">Transmembrane</keyword>
<evidence type="ECO:0000256" key="7">
    <source>
        <dbReference type="SAM" id="MobiDB-lite"/>
    </source>
</evidence>
<dbReference type="InterPro" id="IPR036790">
    <property type="entry name" value="Frizzled_dom_sf"/>
</dbReference>
<gene>
    <name evidence="10" type="primary">LOC100378390</name>
</gene>
<organism evidence="9 10">
    <name type="scientific">Saccoglossus kowalevskii</name>
    <name type="common">Acorn worm</name>
    <dbReference type="NCBI Taxonomy" id="10224"/>
    <lineage>
        <taxon>Eukaryota</taxon>
        <taxon>Metazoa</taxon>
        <taxon>Hemichordata</taxon>
        <taxon>Enteropneusta</taxon>
        <taxon>Harrimaniidae</taxon>
        <taxon>Saccoglossus</taxon>
    </lineage>
</organism>
<dbReference type="InterPro" id="IPR036055">
    <property type="entry name" value="LDL_receptor-like_sf"/>
</dbReference>
<dbReference type="PANTHER" id="PTHR11309">
    <property type="entry name" value="FRIZZLED"/>
    <property type="match status" value="1"/>
</dbReference>
<dbReference type="SUPFAM" id="SSF57424">
    <property type="entry name" value="LDL receptor-like module"/>
    <property type="match status" value="1"/>
</dbReference>
<dbReference type="PROSITE" id="PS01209">
    <property type="entry name" value="LDLRA_1"/>
    <property type="match status" value="1"/>
</dbReference>
<evidence type="ECO:0000256" key="5">
    <source>
        <dbReference type="PROSITE-ProRule" id="PRU00090"/>
    </source>
</evidence>
<feature type="disulfide bond" evidence="5">
    <location>
        <begin position="561"/>
        <end position="599"/>
    </location>
</feature>
<evidence type="ECO:0000256" key="1">
    <source>
        <dbReference type="ARBA" id="ARBA00004401"/>
    </source>
</evidence>
<keyword evidence="9" id="KW-1185">Reference proteome</keyword>
<evidence type="ECO:0000256" key="2">
    <source>
        <dbReference type="ARBA" id="ARBA00022473"/>
    </source>
</evidence>
<feature type="domain" description="FZ" evidence="8">
    <location>
        <begin position="519"/>
        <end position="628"/>
    </location>
</feature>
<feature type="disulfide bond" evidence="6">
    <location>
        <begin position="367"/>
        <end position="379"/>
    </location>
</feature>
<dbReference type="PANTHER" id="PTHR11309:SF47">
    <property type="entry name" value="FRIZZLED"/>
    <property type="match status" value="1"/>
</dbReference>
<dbReference type="Pfam" id="PF01392">
    <property type="entry name" value="Fz"/>
    <property type="match status" value="3"/>
</dbReference>
<evidence type="ECO:0000259" key="8">
    <source>
        <dbReference type="PROSITE" id="PS50038"/>
    </source>
</evidence>
<proteinExistence type="predicted"/>
<keyword evidence="3" id="KW-0735">Signal-anchor</keyword>
<evidence type="ECO:0000256" key="6">
    <source>
        <dbReference type="PROSITE-ProRule" id="PRU00124"/>
    </source>
</evidence>
<keyword evidence="2" id="KW-0217">Developmental protein</keyword>
<dbReference type="RefSeq" id="XP_002739544.2">
    <property type="nucleotide sequence ID" value="XM_002739498.2"/>
</dbReference>
<protein>
    <submittedName>
        <fullName evidence="10">Atrial natriuretic peptide-converting enzyme-like</fullName>
    </submittedName>
</protein>
<dbReference type="SMART" id="SM00192">
    <property type="entry name" value="LDLa"/>
    <property type="match status" value="1"/>
</dbReference>
<evidence type="ECO:0000313" key="10">
    <source>
        <dbReference type="RefSeq" id="XP_002739544.2"/>
    </source>
</evidence>
<comment type="subcellular location">
    <subcellularLocation>
        <location evidence="1">Cell membrane</location>
        <topology evidence="1">Single-pass type II membrane protein</topology>
    </subcellularLocation>
</comment>
<evidence type="ECO:0000313" key="9">
    <source>
        <dbReference type="Proteomes" id="UP000694865"/>
    </source>
</evidence>
<dbReference type="InterPro" id="IPR015526">
    <property type="entry name" value="Frizzled/SFRP"/>
</dbReference>
<keyword evidence="4 6" id="KW-1015">Disulfide bond</keyword>
<accession>A0ABM0GXJ1</accession>
<dbReference type="CDD" id="cd07066">
    <property type="entry name" value="CRD_FZ"/>
    <property type="match status" value="3"/>
</dbReference>
<name>A0ABM0GXJ1_SACKO</name>
<dbReference type="PROSITE" id="PS50068">
    <property type="entry name" value="LDLRA_2"/>
    <property type="match status" value="1"/>
</dbReference>
<dbReference type="InterPro" id="IPR020067">
    <property type="entry name" value="Frizzled_dom"/>
</dbReference>
<feature type="disulfide bond" evidence="6">
    <location>
        <begin position="386"/>
        <end position="401"/>
    </location>
</feature>
<dbReference type="PROSITE" id="PS50038">
    <property type="entry name" value="FZ"/>
    <property type="match status" value="3"/>
</dbReference>
<dbReference type="Proteomes" id="UP000694865">
    <property type="component" value="Unplaced"/>
</dbReference>
<evidence type="ECO:0000256" key="3">
    <source>
        <dbReference type="ARBA" id="ARBA00022968"/>
    </source>
</evidence>
<dbReference type="InterPro" id="IPR023415">
    <property type="entry name" value="LDLR_class-A_CS"/>
</dbReference>
<sequence>MATIFADMERFKQEEDSSSISLRAILGDKNLADFTDDDDDADFQLWKDGGSLFTESKNRKPQRRLKSLKGGVGINGYFHKHPPAQYTFIGRAPTEGNYHAKSLIKIPEPGFDRPTRGLSCGEALMTKPSYHWESSRANKSLFIPRNSFTSPRLSPRKSSRRAGFPESRLNASTTTMTPRISLRTEKSSTFAIDNRSLESREHTASHFKVPRTTPVTGLTPISITLDLKMLRKDSFGDESPPPLNYRCRDINFGACDRLPYNRTILQVHALEEITTNVGMLSNYVRGCHPDIDFYLCAVAIPECSSPEGHSPRPFCHAFCLEILEGCEDAMTQIGISINCSVSSQDHHVTNKCIQPNNSTTALYSSRCNDNEFMCGNGRCVLMADVCNHNNDCGDSSDETNCYYPSCHRIELDVCNVLPYNSTILPASSVKGLDQTFTFVFKFAGNCNQHFKFVICAMTLPECPAAESLVSRPVCRPLCKEVLEDCGYILEQLHIQINCSMTPKVPDNQGCIEPDDISHDIDSMCQPITVEACNILPYNQTLFIPNNVTANVTEYIESVRGCHEHVDLFLCVLAFPECPVSGVMPRPVCPSLCEEIRASCAGTLPAIGVNDSCGISQRGTDVNEDRCIG</sequence>
<dbReference type="GeneID" id="100378390"/>
<dbReference type="Gene3D" id="4.10.400.10">
    <property type="entry name" value="Low-density Lipoprotein Receptor"/>
    <property type="match status" value="1"/>
</dbReference>
<dbReference type="Pfam" id="PF00057">
    <property type="entry name" value="Ldl_recept_a"/>
    <property type="match status" value="1"/>
</dbReference>
<feature type="disulfide bond" evidence="6">
    <location>
        <begin position="374"/>
        <end position="392"/>
    </location>
</feature>
<dbReference type="SUPFAM" id="SSF63501">
    <property type="entry name" value="Frizzled cysteine-rich domain"/>
    <property type="match status" value="3"/>
</dbReference>
<comment type="caution">
    <text evidence="5">Lacks conserved residue(s) required for the propagation of feature annotation.</text>
</comment>
<dbReference type="InterPro" id="IPR002172">
    <property type="entry name" value="LDrepeatLR_classA_rpt"/>
</dbReference>
<feature type="domain" description="FZ" evidence="8">
    <location>
        <begin position="406"/>
        <end position="513"/>
    </location>
</feature>
<reference evidence="10" key="1">
    <citation type="submission" date="2025-08" db="UniProtKB">
        <authorList>
            <consortium name="RefSeq"/>
        </authorList>
    </citation>
    <scope>IDENTIFICATION</scope>
    <source>
        <tissue evidence="10">Testes</tissue>
    </source>
</reference>
<evidence type="ECO:0000256" key="4">
    <source>
        <dbReference type="ARBA" id="ARBA00023157"/>
    </source>
</evidence>